<feature type="compositionally biased region" description="Basic residues" evidence="1">
    <location>
        <begin position="40"/>
        <end position="50"/>
    </location>
</feature>
<dbReference type="EMBL" id="JABFAB010000013">
    <property type="protein sequence ID" value="MBA0667985.1"/>
    <property type="molecule type" value="Genomic_DNA"/>
</dbReference>
<proteinExistence type="predicted"/>
<keyword evidence="3" id="KW-1185">Reference proteome</keyword>
<reference evidence="2 3" key="1">
    <citation type="journal article" date="2019" name="Genome Biol. Evol.">
        <title>Insights into the evolution of the New World diploid cottons (Gossypium, subgenus Houzingenia) based on genome sequencing.</title>
        <authorList>
            <person name="Grover C.E."/>
            <person name="Arick M.A. 2nd"/>
            <person name="Thrash A."/>
            <person name="Conover J.L."/>
            <person name="Sanders W.S."/>
            <person name="Peterson D.G."/>
            <person name="Frelichowski J.E."/>
            <person name="Scheffler J.A."/>
            <person name="Scheffler B.E."/>
            <person name="Wendel J.F."/>
        </authorList>
    </citation>
    <scope>NUCLEOTIDE SEQUENCE [LARGE SCALE GENOMIC DNA]</scope>
    <source>
        <strain evidence="2">57</strain>
        <tissue evidence="2">Leaf</tissue>
    </source>
</reference>
<feature type="region of interest" description="Disordered" evidence="1">
    <location>
        <begin position="1"/>
        <end position="50"/>
    </location>
</feature>
<gene>
    <name evidence="2" type="ORF">Goklo_000976</name>
</gene>
<name>A0A7J8VYY2_9ROSI</name>
<evidence type="ECO:0000313" key="2">
    <source>
        <dbReference type="EMBL" id="MBA0667985.1"/>
    </source>
</evidence>
<feature type="compositionally biased region" description="Polar residues" evidence="1">
    <location>
        <begin position="21"/>
        <end position="35"/>
    </location>
</feature>
<accession>A0A7J8VYY2</accession>
<dbReference type="AlphaFoldDB" id="A0A7J8VYY2"/>
<protein>
    <submittedName>
        <fullName evidence="2">Uncharacterized protein</fullName>
    </submittedName>
</protein>
<evidence type="ECO:0000313" key="3">
    <source>
        <dbReference type="Proteomes" id="UP000593573"/>
    </source>
</evidence>
<organism evidence="2 3">
    <name type="scientific">Gossypium klotzschianum</name>
    <dbReference type="NCBI Taxonomy" id="34286"/>
    <lineage>
        <taxon>Eukaryota</taxon>
        <taxon>Viridiplantae</taxon>
        <taxon>Streptophyta</taxon>
        <taxon>Embryophyta</taxon>
        <taxon>Tracheophyta</taxon>
        <taxon>Spermatophyta</taxon>
        <taxon>Magnoliopsida</taxon>
        <taxon>eudicotyledons</taxon>
        <taxon>Gunneridae</taxon>
        <taxon>Pentapetalae</taxon>
        <taxon>rosids</taxon>
        <taxon>malvids</taxon>
        <taxon>Malvales</taxon>
        <taxon>Malvaceae</taxon>
        <taxon>Malvoideae</taxon>
        <taxon>Gossypium</taxon>
    </lineage>
</organism>
<comment type="caution">
    <text evidence="2">The sequence shown here is derived from an EMBL/GenBank/DDBJ whole genome shotgun (WGS) entry which is preliminary data.</text>
</comment>
<sequence length="82" mass="9781">MHSGNVLRRSPLPLVKRKIRSQTPHMKLTSLNKQLQGPHMKPKRRLNTRQKGQLCKRVKMLKKGRMSPLIRPRKRQQKTRPR</sequence>
<dbReference type="Proteomes" id="UP000593573">
    <property type="component" value="Unassembled WGS sequence"/>
</dbReference>
<evidence type="ECO:0000256" key="1">
    <source>
        <dbReference type="SAM" id="MobiDB-lite"/>
    </source>
</evidence>